<protein>
    <submittedName>
        <fullName evidence="1">Uncharacterized protein</fullName>
    </submittedName>
</protein>
<dbReference type="Proteomes" id="UP000266723">
    <property type="component" value="Unassembled WGS sequence"/>
</dbReference>
<evidence type="ECO:0000313" key="2">
    <source>
        <dbReference type="EMBL" id="KAF3604823.1"/>
    </source>
</evidence>
<accession>A0A3N6QVU8</accession>
<sequence>MTSLSTLALSPLAVSINTRLYSLYHHQCISPSPSPASSSSSPQSPPLSSYYPAAHFSGDWVFIREVFVYHSRKTLQLIEDFEPFIEERVAWHRANRNLWSALILFFAFNNKHVYRLEVQSVTIDDDEAD</sequence>
<reference evidence="1" key="1">
    <citation type="submission" date="2019-12" db="EMBL/GenBank/DDBJ databases">
        <title>Genome sequencing and annotation of Brassica cretica.</title>
        <authorList>
            <person name="Studholme D.J."/>
            <person name="Sarris P.F."/>
        </authorList>
    </citation>
    <scope>NUCLEOTIDE SEQUENCE</scope>
    <source>
        <strain evidence="1">PFS-102/07</strain>
        <tissue evidence="1">Leaf</tissue>
    </source>
</reference>
<keyword evidence="3" id="KW-1185">Reference proteome</keyword>
<organism evidence="1">
    <name type="scientific">Brassica cretica</name>
    <name type="common">Mustard</name>
    <dbReference type="NCBI Taxonomy" id="69181"/>
    <lineage>
        <taxon>Eukaryota</taxon>
        <taxon>Viridiplantae</taxon>
        <taxon>Streptophyta</taxon>
        <taxon>Embryophyta</taxon>
        <taxon>Tracheophyta</taxon>
        <taxon>Spermatophyta</taxon>
        <taxon>Magnoliopsida</taxon>
        <taxon>eudicotyledons</taxon>
        <taxon>Gunneridae</taxon>
        <taxon>Pentapetalae</taxon>
        <taxon>rosids</taxon>
        <taxon>malvids</taxon>
        <taxon>Brassicales</taxon>
        <taxon>Brassicaceae</taxon>
        <taxon>Brassiceae</taxon>
        <taxon>Brassica</taxon>
    </lineage>
</organism>
<dbReference type="EMBL" id="QGKY02001925">
    <property type="protein sequence ID" value="KAF2549405.1"/>
    <property type="molecule type" value="Genomic_DNA"/>
</dbReference>
<proteinExistence type="predicted"/>
<name>A0A3N6QVU8_BRACR</name>
<gene>
    <name evidence="2" type="ORF">DY000_02047759</name>
    <name evidence="1" type="ORF">F2Q70_00021469</name>
</gene>
<comment type="caution">
    <text evidence="1">The sequence shown here is derived from an EMBL/GenBank/DDBJ whole genome shotgun (WGS) entry which is preliminary data.</text>
</comment>
<dbReference type="AlphaFoldDB" id="A0A3N6QVU8"/>
<evidence type="ECO:0000313" key="3">
    <source>
        <dbReference type="Proteomes" id="UP000266723"/>
    </source>
</evidence>
<evidence type="ECO:0000313" key="1">
    <source>
        <dbReference type="EMBL" id="KAF2549405.1"/>
    </source>
</evidence>
<reference evidence="2" key="2">
    <citation type="submission" date="2019-12" db="EMBL/GenBank/DDBJ databases">
        <authorList>
            <person name="Studholme D.J."/>
            <person name="Sarris P."/>
        </authorList>
    </citation>
    <scope>NUCLEOTIDE SEQUENCE</scope>
    <source>
        <strain evidence="2">PFS-1207/04</strain>
        <tissue evidence="2">Leaf</tissue>
    </source>
</reference>
<dbReference type="EMBL" id="QGKV02000297">
    <property type="protein sequence ID" value="KAF3604823.1"/>
    <property type="molecule type" value="Genomic_DNA"/>
</dbReference>
<reference evidence="2 3" key="3">
    <citation type="journal article" date="2020" name="BMC Genomics">
        <title>Intraspecific diversification of the crop wild relative Brassica cretica Lam. using demographic model selection.</title>
        <authorList>
            <person name="Kioukis A."/>
            <person name="Michalopoulou V.A."/>
            <person name="Briers L."/>
            <person name="Pirintsos S."/>
            <person name="Studholme D.J."/>
            <person name="Pavlidis P."/>
            <person name="Sarris P.F."/>
        </authorList>
    </citation>
    <scope>NUCLEOTIDE SEQUENCE [LARGE SCALE GENOMIC DNA]</scope>
    <source>
        <strain evidence="3">cv. PFS-1207/04</strain>
        <strain evidence="2">PFS-1207/04</strain>
    </source>
</reference>